<evidence type="ECO:0000256" key="6">
    <source>
        <dbReference type="ARBA" id="ARBA00022989"/>
    </source>
</evidence>
<gene>
    <name evidence="12" type="ORF">TR162774</name>
</gene>
<dbReference type="InterPro" id="IPR010876">
    <property type="entry name" value="C1orf43"/>
</dbReference>
<proteinExistence type="predicted"/>
<dbReference type="PANTHER" id="PTHR21425:SF2">
    <property type="entry name" value="PROTEIN C1ORF43"/>
    <property type="match status" value="1"/>
</dbReference>
<keyword evidence="6 11" id="KW-1133">Transmembrane helix</keyword>
<evidence type="ECO:0000256" key="8">
    <source>
        <dbReference type="ARBA" id="ARBA00023128"/>
    </source>
</evidence>
<keyword evidence="7" id="KW-0333">Golgi apparatus</keyword>
<keyword evidence="9 11" id="KW-0472">Membrane</keyword>
<feature type="compositionally biased region" description="Low complexity" evidence="10">
    <location>
        <begin position="345"/>
        <end position="361"/>
    </location>
</feature>
<evidence type="ECO:0000256" key="3">
    <source>
        <dbReference type="ARBA" id="ARBA00004173"/>
    </source>
</evidence>
<accession>A0A0X3PG20</accession>
<evidence type="ECO:0000256" key="2">
    <source>
        <dbReference type="ARBA" id="ARBA00004167"/>
    </source>
</evidence>
<evidence type="ECO:0008006" key="13">
    <source>
        <dbReference type="Google" id="ProtNLM"/>
    </source>
</evidence>
<name>A0A0X3PG20_SCHSO</name>
<feature type="transmembrane region" description="Helical" evidence="11">
    <location>
        <begin position="6"/>
        <end position="29"/>
    </location>
</feature>
<evidence type="ECO:0000256" key="4">
    <source>
        <dbReference type="ARBA" id="ARBA00004555"/>
    </source>
</evidence>
<evidence type="ECO:0000256" key="10">
    <source>
        <dbReference type="SAM" id="MobiDB-lite"/>
    </source>
</evidence>
<feature type="region of interest" description="Disordered" evidence="10">
    <location>
        <begin position="342"/>
        <end position="362"/>
    </location>
</feature>
<evidence type="ECO:0000256" key="5">
    <source>
        <dbReference type="ARBA" id="ARBA00022692"/>
    </source>
</evidence>
<evidence type="ECO:0000256" key="7">
    <source>
        <dbReference type="ARBA" id="ARBA00023034"/>
    </source>
</evidence>
<sequence>MSGQTIALSWFLILLAIGAIIFLSVIIVVKRSISRRKGRIGKIIYTPCGHGAPNIWKDLVHKKINATVEVRTEPRVLGPMSSDGLCSNPTNQVLGFRFRAKTVDLFVDLSESLFAFTFSEESILLSFPDLEAPPIRNIRDFLMAARMKAMHPTAPRDIVDSYCKLYMRARHDPGPYTEADYFTFVDLHDQLIKRVIRKDAAPCKPSKSISRATSSKSEPSDVKLAKLPSVSAGLRACSDRHRKLATYQQMESADDNLALASHIGDSSPLEIAQFYSRTSTDDSTGILPVFRGRPVDSLQMRVIHDRGESSNQDGTKSFPHPAVTSVSGNPFLPYNSTLVQPLGGSARPALSRSSSAASDDSQTALICLENSRTTAGRVHELPNHG</sequence>
<evidence type="ECO:0000256" key="11">
    <source>
        <dbReference type="SAM" id="Phobius"/>
    </source>
</evidence>
<dbReference type="Pfam" id="PF07406">
    <property type="entry name" value="NICE-3"/>
    <property type="match status" value="1"/>
</dbReference>
<dbReference type="EMBL" id="GEEE01012462">
    <property type="protein sequence ID" value="JAP50763.1"/>
    <property type="molecule type" value="Transcribed_RNA"/>
</dbReference>
<dbReference type="GO" id="GO:0016020">
    <property type="term" value="C:membrane"/>
    <property type="evidence" value="ECO:0007669"/>
    <property type="project" value="UniProtKB-SubCell"/>
</dbReference>
<dbReference type="GO" id="GO:0005739">
    <property type="term" value="C:mitochondrion"/>
    <property type="evidence" value="ECO:0007669"/>
    <property type="project" value="UniProtKB-SubCell"/>
</dbReference>
<dbReference type="AlphaFoldDB" id="A0A0X3PG20"/>
<comment type="function">
    <text evidence="1">General regulator of phagocytosis. Required to uptake Gram negative bacterium by macrophages.</text>
</comment>
<keyword evidence="8" id="KW-0496">Mitochondrion</keyword>
<keyword evidence="5 11" id="KW-0812">Transmembrane</keyword>
<organism evidence="12">
    <name type="scientific">Schistocephalus solidus</name>
    <name type="common">Tapeworm</name>
    <dbReference type="NCBI Taxonomy" id="70667"/>
    <lineage>
        <taxon>Eukaryota</taxon>
        <taxon>Metazoa</taxon>
        <taxon>Spiralia</taxon>
        <taxon>Lophotrochozoa</taxon>
        <taxon>Platyhelminthes</taxon>
        <taxon>Cestoda</taxon>
        <taxon>Eucestoda</taxon>
        <taxon>Diphyllobothriidea</taxon>
        <taxon>Diphyllobothriidae</taxon>
        <taxon>Schistocephalus</taxon>
    </lineage>
</organism>
<evidence type="ECO:0000313" key="12">
    <source>
        <dbReference type="EMBL" id="JAP50763.1"/>
    </source>
</evidence>
<dbReference type="PANTHER" id="PTHR21425">
    <property type="entry name" value="NICE-3"/>
    <property type="match status" value="1"/>
</dbReference>
<comment type="subcellular location">
    <subcellularLocation>
        <location evidence="4">Golgi apparatus</location>
    </subcellularLocation>
    <subcellularLocation>
        <location evidence="2">Membrane</location>
        <topology evidence="2">Single-pass membrane protein</topology>
    </subcellularLocation>
    <subcellularLocation>
        <location evidence="3">Mitochondrion</location>
    </subcellularLocation>
</comment>
<reference evidence="12" key="1">
    <citation type="submission" date="2016-01" db="EMBL/GenBank/DDBJ databases">
        <title>Reference transcriptome for the parasite Schistocephalus solidus: insights into the molecular evolution of parasitism.</title>
        <authorList>
            <person name="Hebert F.O."/>
            <person name="Grambauer S."/>
            <person name="Barber I."/>
            <person name="Landry C.R."/>
            <person name="Aubin-Horth N."/>
        </authorList>
    </citation>
    <scope>NUCLEOTIDE SEQUENCE</scope>
</reference>
<dbReference type="GO" id="GO:0005794">
    <property type="term" value="C:Golgi apparatus"/>
    <property type="evidence" value="ECO:0007669"/>
    <property type="project" value="UniProtKB-SubCell"/>
</dbReference>
<protein>
    <recommendedName>
        <fullName evidence="13">NICE-3 protein</fullName>
    </recommendedName>
</protein>
<evidence type="ECO:0000256" key="9">
    <source>
        <dbReference type="ARBA" id="ARBA00023136"/>
    </source>
</evidence>
<evidence type="ECO:0000256" key="1">
    <source>
        <dbReference type="ARBA" id="ARBA00002620"/>
    </source>
</evidence>